<name>E1SQH9_FERBD</name>
<sequence>MSTLTLAVLYGYTGLMALVAPYLLLACLCSGRWWMWPVGVGFFVVILTFLPPPVALFSCYFAVGGAGLLLLNRLWQTVRRYQQQRTA</sequence>
<evidence type="ECO:0000313" key="3">
    <source>
        <dbReference type="Proteomes" id="UP000006683"/>
    </source>
</evidence>
<feature type="transmembrane region" description="Helical" evidence="1">
    <location>
        <begin position="55"/>
        <end position="75"/>
    </location>
</feature>
<organism evidence="2 3">
    <name type="scientific">Ferrimonas balearica (strain DSM 9799 / CCM 4581 / KCTC 23876 / PAT)</name>
    <dbReference type="NCBI Taxonomy" id="550540"/>
    <lineage>
        <taxon>Bacteria</taxon>
        <taxon>Pseudomonadati</taxon>
        <taxon>Pseudomonadota</taxon>
        <taxon>Gammaproteobacteria</taxon>
        <taxon>Alteromonadales</taxon>
        <taxon>Ferrimonadaceae</taxon>
        <taxon>Ferrimonas</taxon>
    </lineage>
</organism>
<dbReference type="OrthoDB" id="6401203at2"/>
<dbReference type="EMBL" id="CP002209">
    <property type="protein sequence ID" value="ADN74791.1"/>
    <property type="molecule type" value="Genomic_DNA"/>
</dbReference>
<accession>E1SQH9</accession>
<dbReference type="KEGG" id="fbl:Fbal_0577"/>
<proteinExistence type="predicted"/>
<keyword evidence="1" id="KW-0812">Transmembrane</keyword>
<dbReference type="Proteomes" id="UP000006683">
    <property type="component" value="Chromosome"/>
</dbReference>
<gene>
    <name evidence="2" type="ordered locus">Fbal_0577</name>
</gene>
<keyword evidence="1" id="KW-0472">Membrane</keyword>
<feature type="transmembrane region" description="Helical" evidence="1">
    <location>
        <begin position="33"/>
        <end position="49"/>
    </location>
</feature>
<evidence type="ECO:0000256" key="1">
    <source>
        <dbReference type="SAM" id="Phobius"/>
    </source>
</evidence>
<dbReference type="HOGENOM" id="CLU_2478776_0_0_6"/>
<dbReference type="GeneID" id="67180823"/>
<protein>
    <submittedName>
        <fullName evidence="2">Uncharacterized protein</fullName>
    </submittedName>
</protein>
<keyword evidence="1" id="KW-1133">Transmembrane helix</keyword>
<reference evidence="2 3" key="1">
    <citation type="journal article" date="2010" name="Stand. Genomic Sci.">
        <title>Complete genome sequence of Ferrimonas balearica type strain (PAT).</title>
        <authorList>
            <person name="Nolan M."/>
            <person name="Sikorski J."/>
            <person name="Davenport K."/>
            <person name="Lucas S."/>
            <person name="Glavina Del Rio T."/>
            <person name="Tice H."/>
            <person name="Cheng J."/>
            <person name="Goodwin L."/>
            <person name="Pitluck S."/>
            <person name="Liolios K."/>
            <person name="Ivanova N."/>
            <person name="Mavromatis K."/>
            <person name="Ovchinnikova G."/>
            <person name="Pati A."/>
            <person name="Chen A."/>
            <person name="Palaniappan K."/>
            <person name="Land M."/>
            <person name="Hauser L."/>
            <person name="Chang Y."/>
            <person name="Jeffries C."/>
            <person name="Tapia R."/>
            <person name="Brettin T."/>
            <person name="Detter J."/>
            <person name="Han C."/>
            <person name="Yasawong M."/>
            <person name="Rohde M."/>
            <person name="Tindall B."/>
            <person name="Goker M."/>
            <person name="Woyke T."/>
            <person name="Bristow J."/>
            <person name="Eisen J."/>
            <person name="Markowitz V."/>
            <person name="Hugenholtz P."/>
            <person name="Kyrpides N."/>
            <person name="Klenk H."/>
            <person name="Lapidus A."/>
        </authorList>
    </citation>
    <scope>NUCLEOTIDE SEQUENCE [LARGE SCALE GENOMIC DNA]</scope>
    <source>
        <strain evidence="3">DSM 9799 / CCM 4581 / KCTC 23876 / PAT</strain>
    </source>
</reference>
<keyword evidence="3" id="KW-1185">Reference proteome</keyword>
<dbReference type="AlphaFoldDB" id="E1SQH9"/>
<feature type="transmembrane region" description="Helical" evidence="1">
    <location>
        <begin position="6"/>
        <end position="26"/>
    </location>
</feature>
<dbReference type="STRING" id="550540.Fbal_0577"/>
<dbReference type="RefSeq" id="WP_013344097.1">
    <property type="nucleotide sequence ID" value="NC_014541.1"/>
</dbReference>
<evidence type="ECO:0000313" key="2">
    <source>
        <dbReference type="EMBL" id="ADN74791.1"/>
    </source>
</evidence>